<organism evidence="5 6">
    <name type="scientific">Candidatus Wolfebacteria bacterium GW2011_GWA2_47_9b</name>
    <dbReference type="NCBI Taxonomy" id="1619005"/>
    <lineage>
        <taxon>Bacteria</taxon>
        <taxon>Candidatus Wolfeibacteriota</taxon>
    </lineage>
</organism>
<accession>A0A0G1X4Y4</accession>
<dbReference type="GO" id="GO:0046872">
    <property type="term" value="F:metal ion binding"/>
    <property type="evidence" value="ECO:0007669"/>
    <property type="project" value="UniProtKB-KW"/>
</dbReference>
<evidence type="ECO:0000313" key="5">
    <source>
        <dbReference type="EMBL" id="KKU89495.1"/>
    </source>
</evidence>
<sequence>MNTFVWSPEYSVGVQLVDEQHQHFFSIANTLVAISREDDPDRESLLNLFGELGDYALYHLSTEESFFRGFEYEDAAEHVAAHDAYREMIASRFTNEMQKPDADMKKLAEEMAVYSGTWLQDHILGMDKKFTAFFNVHGFK</sequence>
<comment type="caution">
    <text evidence="5">The sequence shown here is derived from an EMBL/GenBank/DDBJ whole genome shotgun (WGS) entry which is preliminary data.</text>
</comment>
<dbReference type="PANTHER" id="PTHR37164">
    <property type="entry name" value="BACTERIOHEMERYTHRIN"/>
    <property type="match status" value="1"/>
</dbReference>
<dbReference type="EMBL" id="LCPB01000014">
    <property type="protein sequence ID" value="KKU89495.1"/>
    <property type="molecule type" value="Genomic_DNA"/>
</dbReference>
<dbReference type="InterPro" id="IPR012827">
    <property type="entry name" value="Hemerythrin_metal-bd"/>
</dbReference>
<dbReference type="AlphaFoldDB" id="A0A0G1X4Y4"/>
<dbReference type="Proteomes" id="UP000033882">
    <property type="component" value="Unassembled WGS sequence"/>
</dbReference>
<dbReference type="Pfam" id="PF01814">
    <property type="entry name" value="Hemerythrin"/>
    <property type="match status" value="1"/>
</dbReference>
<keyword evidence="2" id="KW-0479">Metal-binding</keyword>
<evidence type="ECO:0000256" key="3">
    <source>
        <dbReference type="ARBA" id="ARBA00023004"/>
    </source>
</evidence>
<dbReference type="InterPro" id="IPR012312">
    <property type="entry name" value="Hemerythrin-like"/>
</dbReference>
<dbReference type="SUPFAM" id="SSF47188">
    <property type="entry name" value="Hemerythrin-like"/>
    <property type="match status" value="1"/>
</dbReference>
<evidence type="ECO:0000256" key="2">
    <source>
        <dbReference type="ARBA" id="ARBA00022723"/>
    </source>
</evidence>
<dbReference type="NCBIfam" id="TIGR02481">
    <property type="entry name" value="hemeryth_dom"/>
    <property type="match status" value="1"/>
</dbReference>
<dbReference type="NCBIfam" id="NF033749">
    <property type="entry name" value="bact_hemeryth"/>
    <property type="match status" value="1"/>
</dbReference>
<dbReference type="Gene3D" id="1.20.120.50">
    <property type="entry name" value="Hemerythrin-like"/>
    <property type="match status" value="1"/>
</dbReference>
<reference evidence="5 6" key="1">
    <citation type="journal article" date="2015" name="Nature">
        <title>rRNA introns, odd ribosomes, and small enigmatic genomes across a large radiation of phyla.</title>
        <authorList>
            <person name="Brown C.T."/>
            <person name="Hug L.A."/>
            <person name="Thomas B.C."/>
            <person name="Sharon I."/>
            <person name="Castelle C.J."/>
            <person name="Singh A."/>
            <person name="Wilkins M.J."/>
            <person name="Williams K.H."/>
            <person name="Banfield J.F."/>
        </authorList>
    </citation>
    <scope>NUCLEOTIDE SEQUENCE [LARGE SCALE GENOMIC DNA]</scope>
</reference>
<protein>
    <submittedName>
        <fullName evidence="5">Hemerythrin</fullName>
    </submittedName>
</protein>
<keyword evidence="3" id="KW-0408">Iron</keyword>
<name>A0A0G1X4Y4_9BACT</name>
<dbReference type="InterPro" id="IPR035938">
    <property type="entry name" value="Hemerythrin-like_sf"/>
</dbReference>
<dbReference type="PATRIC" id="fig|1619005.3.peg.838"/>
<proteinExistence type="inferred from homology"/>
<comment type="similarity">
    <text evidence="1">Belongs to the hemerythrin family.</text>
</comment>
<evidence type="ECO:0000259" key="4">
    <source>
        <dbReference type="Pfam" id="PF01814"/>
    </source>
</evidence>
<dbReference type="PANTHER" id="PTHR37164:SF1">
    <property type="entry name" value="BACTERIOHEMERYTHRIN"/>
    <property type="match status" value="1"/>
</dbReference>
<dbReference type="InterPro" id="IPR050669">
    <property type="entry name" value="Hemerythrin"/>
</dbReference>
<dbReference type="CDD" id="cd12107">
    <property type="entry name" value="Hemerythrin"/>
    <property type="match status" value="1"/>
</dbReference>
<feature type="domain" description="Hemerythrin-like" evidence="4">
    <location>
        <begin position="13"/>
        <end position="130"/>
    </location>
</feature>
<evidence type="ECO:0000313" key="6">
    <source>
        <dbReference type="Proteomes" id="UP000033882"/>
    </source>
</evidence>
<gene>
    <name evidence="5" type="ORF">UY19_C0014G0095</name>
</gene>
<evidence type="ECO:0000256" key="1">
    <source>
        <dbReference type="ARBA" id="ARBA00010587"/>
    </source>
</evidence>